<feature type="transmembrane region" description="Helical" evidence="1">
    <location>
        <begin position="105"/>
        <end position="124"/>
    </location>
</feature>
<keyword evidence="1" id="KW-1133">Transmembrane helix</keyword>
<keyword evidence="1" id="KW-0472">Membrane</keyword>
<name>A0AAE9MLY2_9FLAO</name>
<feature type="transmembrane region" description="Helical" evidence="1">
    <location>
        <begin position="16"/>
        <end position="36"/>
    </location>
</feature>
<keyword evidence="1" id="KW-0812">Transmembrane</keyword>
<feature type="transmembrane region" description="Helical" evidence="1">
    <location>
        <begin position="77"/>
        <end position="99"/>
    </location>
</feature>
<reference evidence="2" key="1">
    <citation type="submission" date="2020-04" db="EMBL/GenBank/DDBJ databases">
        <title>Tenacibaculum mesophilum bac2.</title>
        <authorList>
            <person name="Li M."/>
        </authorList>
    </citation>
    <scope>NUCLEOTIDE SEQUENCE</scope>
    <source>
        <strain evidence="2">Bac2</strain>
    </source>
</reference>
<dbReference type="EMBL" id="CP050861">
    <property type="protein sequence ID" value="UTD14826.1"/>
    <property type="molecule type" value="Genomic_DNA"/>
</dbReference>
<accession>A0AAE9MLY2</accession>
<organism evidence="2 3">
    <name type="scientific">Tenacibaculum mesophilum</name>
    <dbReference type="NCBI Taxonomy" id="104268"/>
    <lineage>
        <taxon>Bacteria</taxon>
        <taxon>Pseudomonadati</taxon>
        <taxon>Bacteroidota</taxon>
        <taxon>Flavobacteriia</taxon>
        <taxon>Flavobacteriales</taxon>
        <taxon>Flavobacteriaceae</taxon>
        <taxon>Tenacibaculum</taxon>
    </lineage>
</organism>
<evidence type="ECO:0000313" key="2">
    <source>
        <dbReference type="EMBL" id="UTD14826.1"/>
    </source>
</evidence>
<evidence type="ECO:0000256" key="1">
    <source>
        <dbReference type="SAM" id="Phobius"/>
    </source>
</evidence>
<evidence type="ECO:0000313" key="3">
    <source>
        <dbReference type="Proteomes" id="UP001056837"/>
    </source>
</evidence>
<dbReference type="RefSeq" id="WP_253680588.1">
    <property type="nucleotide sequence ID" value="NZ_CP050861.1"/>
</dbReference>
<proteinExistence type="predicted"/>
<dbReference type="Proteomes" id="UP001056837">
    <property type="component" value="Chromosome"/>
</dbReference>
<protein>
    <submittedName>
        <fullName evidence="2">Uncharacterized protein</fullName>
    </submittedName>
</protein>
<feature type="transmembrane region" description="Helical" evidence="1">
    <location>
        <begin position="48"/>
        <end position="65"/>
    </location>
</feature>
<gene>
    <name evidence="2" type="ORF">HER15_04720</name>
</gene>
<dbReference type="AlphaFoldDB" id="A0AAE9MLY2"/>
<sequence length="142" mass="16273">MIKKLLKNVILNPKKLFLIDGFGAFLSAFLLGVVLVKFESIIGIPPSSLYFLTAFPLIFTMYDFYCYRKNHNNLRCFLKGIAVVNLLYCCLSIGVAFLHRKTITNLGWTYIIVEVFIITILSNFELKVAKQLTKKTNKKLEP</sequence>